<feature type="domain" description="DUF8185" evidence="2">
    <location>
        <begin position="117"/>
        <end position="219"/>
    </location>
</feature>
<dbReference type="InterPro" id="IPR058323">
    <property type="entry name" value="DUF8010"/>
</dbReference>
<proteinExistence type="predicted"/>
<feature type="domain" description="DUF8010" evidence="1">
    <location>
        <begin position="8"/>
        <end position="112"/>
    </location>
</feature>
<dbReference type="RefSeq" id="WP_244932801.1">
    <property type="nucleotide sequence ID" value="NZ_BJMO01000019.1"/>
</dbReference>
<protein>
    <submittedName>
        <fullName evidence="3">Uncharacterized protein</fullName>
    </submittedName>
</protein>
<dbReference type="STRING" id="37927.SA2016_2349"/>
<evidence type="ECO:0000313" key="3">
    <source>
        <dbReference type="EMBL" id="AMM33018.1"/>
    </source>
</evidence>
<organism evidence="3 4">
    <name type="scientific">Sinomonas atrocyanea</name>
    <dbReference type="NCBI Taxonomy" id="37927"/>
    <lineage>
        <taxon>Bacteria</taxon>
        <taxon>Bacillati</taxon>
        <taxon>Actinomycetota</taxon>
        <taxon>Actinomycetes</taxon>
        <taxon>Micrococcales</taxon>
        <taxon>Micrococcaceae</taxon>
        <taxon>Sinomonas</taxon>
    </lineage>
</organism>
<name>A0A127A0P4_9MICC</name>
<evidence type="ECO:0000259" key="1">
    <source>
        <dbReference type="Pfam" id="PF26035"/>
    </source>
</evidence>
<dbReference type="EMBL" id="CP014518">
    <property type="protein sequence ID" value="AMM33018.1"/>
    <property type="molecule type" value="Genomic_DNA"/>
</dbReference>
<keyword evidence="4" id="KW-1185">Reference proteome</keyword>
<dbReference type="InterPro" id="IPR058498">
    <property type="entry name" value="DUF8185"/>
</dbReference>
<accession>A0A127A0P4</accession>
<dbReference type="PATRIC" id="fig|37927.3.peg.2418"/>
<sequence length="224" mass="23131">MRTSGTDTVLDLGDPRAIEDLRVFLSRARSVEDGAVRLQAVGSVLAAYVLVMGPRALGEPVPTVLGLRTAGLARPAQADVTVSIASVFDRLARLGGSGTELELPPAQVRAPWAAVTPPRGPWAPEGTVDADAVRAAAEAGIAEVAATVPDQPGAAVLQGVRAAVWGRDLEPCPALPAGAAFAAHLLGFIAPGEDLQWFSCGPWSRLSSSRGHVLCRRPAVLQGL</sequence>
<evidence type="ECO:0000259" key="2">
    <source>
        <dbReference type="Pfam" id="PF26572"/>
    </source>
</evidence>
<dbReference type="KEGG" id="satk:SA2016_2349"/>
<dbReference type="AlphaFoldDB" id="A0A127A0P4"/>
<evidence type="ECO:0000313" key="4">
    <source>
        <dbReference type="Proteomes" id="UP000070134"/>
    </source>
</evidence>
<dbReference type="Pfam" id="PF26035">
    <property type="entry name" value="DUF8010"/>
    <property type="match status" value="1"/>
</dbReference>
<dbReference type="Proteomes" id="UP000070134">
    <property type="component" value="Chromosome"/>
</dbReference>
<reference evidence="3 4" key="1">
    <citation type="submission" date="2016-02" db="EMBL/GenBank/DDBJ databases">
        <title>Complete genome of Sinomonas atrocyanea KCTC 3377.</title>
        <authorList>
            <person name="Kim K.M."/>
        </authorList>
    </citation>
    <scope>NUCLEOTIDE SEQUENCE [LARGE SCALE GENOMIC DNA]</scope>
    <source>
        <strain evidence="3 4">KCTC 3377</strain>
    </source>
</reference>
<dbReference type="Pfam" id="PF26572">
    <property type="entry name" value="DUF8185"/>
    <property type="match status" value="1"/>
</dbReference>
<gene>
    <name evidence="3" type="ORF">SA2016_2349</name>
</gene>